<dbReference type="EMBL" id="CP041626">
    <property type="protein sequence ID" value="QDO92068.1"/>
    <property type="molecule type" value="Genomic_DNA"/>
</dbReference>
<evidence type="ECO:0000256" key="6">
    <source>
        <dbReference type="ARBA" id="ARBA00023136"/>
    </source>
</evidence>
<feature type="domain" description="MgtC/SapB/SrpB/YhiD N-terminal" evidence="8">
    <location>
        <begin position="16"/>
        <end position="138"/>
    </location>
</feature>
<evidence type="ECO:0000313" key="12">
    <source>
        <dbReference type="Proteomes" id="UP000315953"/>
    </source>
</evidence>
<dbReference type="OrthoDB" id="9811198at2"/>
<dbReference type="Proteomes" id="UP000190409">
    <property type="component" value="Unassembled WGS sequence"/>
</dbReference>
<evidence type="ECO:0000256" key="3">
    <source>
        <dbReference type="ARBA" id="ARBA00022475"/>
    </source>
</evidence>
<accession>A0A1S8KP31</accession>
<dbReference type="PRINTS" id="PR01837">
    <property type="entry name" value="MGTCSAPBPROT"/>
</dbReference>
<keyword evidence="3" id="KW-1003">Cell membrane</keyword>
<dbReference type="RefSeq" id="WP_004635554.1">
    <property type="nucleotide sequence ID" value="NZ_CALFGV010000014.1"/>
</dbReference>
<comment type="subcellular location">
    <subcellularLocation>
        <location evidence="1">Cell membrane</location>
        <topology evidence="1">Multi-pass membrane protein</topology>
    </subcellularLocation>
</comment>
<evidence type="ECO:0000313" key="10">
    <source>
        <dbReference type="EMBL" id="QDO92068.1"/>
    </source>
</evidence>
<evidence type="ECO:0000256" key="1">
    <source>
        <dbReference type="ARBA" id="ARBA00004651"/>
    </source>
</evidence>
<keyword evidence="5 7" id="KW-1133">Transmembrane helix</keyword>
<dbReference type="AlphaFoldDB" id="A0A1S8KP31"/>
<proteinExistence type="inferred from homology"/>
<dbReference type="InterPro" id="IPR003416">
    <property type="entry name" value="MgtC/SapB/SrpB/YhiD_fam"/>
</dbReference>
<evidence type="ECO:0000313" key="11">
    <source>
        <dbReference type="Proteomes" id="UP000190409"/>
    </source>
</evidence>
<dbReference type="PANTHER" id="PTHR33778">
    <property type="entry name" value="PROTEIN MGTC"/>
    <property type="match status" value="1"/>
</dbReference>
<keyword evidence="6 7" id="KW-0472">Membrane</keyword>
<dbReference type="GeneID" id="42694093"/>
<dbReference type="InterPro" id="IPR049177">
    <property type="entry name" value="MgtC_SapB_SrpB_YhiD_N"/>
</dbReference>
<comment type="similarity">
    <text evidence="2">Belongs to the MgtC/SapB family.</text>
</comment>
<evidence type="ECO:0000313" key="9">
    <source>
        <dbReference type="EMBL" id="OOL81498.1"/>
    </source>
</evidence>
<dbReference type="KEGG" id="dpm:FNV33_08700"/>
<name>A0A1S8KP31_9LACT</name>
<evidence type="ECO:0000256" key="5">
    <source>
        <dbReference type="ARBA" id="ARBA00022989"/>
    </source>
</evidence>
<dbReference type="PANTHER" id="PTHR33778:SF1">
    <property type="entry name" value="MAGNESIUM TRANSPORTER YHID-RELATED"/>
    <property type="match status" value="1"/>
</dbReference>
<reference evidence="10 12" key="2">
    <citation type="submission" date="2019-07" db="EMBL/GenBank/DDBJ databases">
        <title>Genome assembly of a nasal isolate of Dolosigranulum pigrum from a chronic sinusitis patient.</title>
        <authorList>
            <person name="Baig S."/>
            <person name="Overballe-Petersen S."/>
            <person name="Kaspar U."/>
            <person name="Rendboe A."/>
            <person name="de Man T."/>
            <person name="Liu C."/>
            <person name="Price L.B."/>
            <person name="Stegger M."/>
            <person name="Becker K."/>
            <person name="Skytt Andersen P."/>
        </authorList>
    </citation>
    <scope>NUCLEOTIDE SEQUENCE [LARGE SCALE GENOMIC DNA]</scope>
    <source>
        <strain evidence="10 12">83VPs-KB5</strain>
    </source>
</reference>
<gene>
    <name evidence="9" type="ORF">BWX42_07140</name>
    <name evidence="10" type="ORF">FNV33_08700</name>
</gene>
<evidence type="ECO:0000256" key="2">
    <source>
        <dbReference type="ARBA" id="ARBA00009298"/>
    </source>
</evidence>
<feature type="transmembrane region" description="Helical" evidence="7">
    <location>
        <begin position="39"/>
        <end position="59"/>
    </location>
</feature>
<feature type="transmembrane region" description="Helical" evidence="7">
    <location>
        <begin position="110"/>
        <end position="137"/>
    </location>
</feature>
<feature type="transmembrane region" description="Helical" evidence="7">
    <location>
        <begin position="71"/>
        <end position="90"/>
    </location>
</feature>
<dbReference type="GO" id="GO:0005886">
    <property type="term" value="C:plasma membrane"/>
    <property type="evidence" value="ECO:0007669"/>
    <property type="project" value="UniProtKB-SubCell"/>
</dbReference>
<keyword evidence="4 7" id="KW-0812">Transmembrane</keyword>
<dbReference type="EMBL" id="MUYF01000003">
    <property type="protein sequence ID" value="OOL81498.1"/>
    <property type="molecule type" value="Genomic_DNA"/>
</dbReference>
<evidence type="ECO:0000256" key="4">
    <source>
        <dbReference type="ARBA" id="ARBA00022692"/>
    </source>
</evidence>
<reference evidence="9 11" key="1">
    <citation type="submission" date="2017-01" db="EMBL/GenBank/DDBJ databases">
        <title>Complete Genome Sequence of Dolosigranulum pigrum isolated from a Patient with interstitial lung disease.</title>
        <authorList>
            <person name="Mukhopadhyay R."/>
            <person name="Joaquin J."/>
            <person name="Hogue R."/>
            <person name="Fitzgerald S."/>
            <person name="Jospin G."/>
            <person name="Eisen J.A."/>
            <person name="Chaturvedi V."/>
        </authorList>
    </citation>
    <scope>NUCLEOTIDE SEQUENCE [LARGE SCALE GENOMIC DNA]</scope>
    <source>
        <strain evidence="9 11">15S00348</strain>
    </source>
</reference>
<feature type="transmembrane region" description="Helical" evidence="7">
    <location>
        <begin position="7"/>
        <end position="27"/>
    </location>
</feature>
<evidence type="ECO:0000256" key="7">
    <source>
        <dbReference type="SAM" id="Phobius"/>
    </source>
</evidence>
<dbReference type="Proteomes" id="UP000315953">
    <property type="component" value="Chromosome"/>
</dbReference>
<organism evidence="9 11">
    <name type="scientific">Dolosigranulum pigrum</name>
    <dbReference type="NCBI Taxonomy" id="29394"/>
    <lineage>
        <taxon>Bacteria</taxon>
        <taxon>Bacillati</taxon>
        <taxon>Bacillota</taxon>
        <taxon>Bacilli</taxon>
        <taxon>Lactobacillales</taxon>
        <taxon>Carnobacteriaceae</taxon>
        <taxon>Dolosigranulum</taxon>
    </lineage>
</organism>
<protein>
    <submittedName>
        <fullName evidence="9">Magnesium transporter</fullName>
    </submittedName>
    <submittedName>
        <fullName evidence="10">MgtC/SapB family protein</fullName>
    </submittedName>
</protein>
<evidence type="ECO:0000259" key="8">
    <source>
        <dbReference type="Pfam" id="PF02308"/>
    </source>
</evidence>
<sequence>MINLHELNIWTIMLRLGLSLLLGSIVGTERGVKNRPAGLRTYSLVCLGSALIMLTNQYITEQYGVGDPTRMASQVISGIGFLGAGTILVTDRNKVSGLTTAAGLWTVASIGLAVGAGFYMGAIVGAVLLFTVMGYFLRFKERLGQYFLEVDLFIVLESPEAYHRLLIYCSQENIGIYNINSRIEDEELLDYPGHSSEDTCCILSINLQERYRKQILVETLSTFDGVKHLEEL</sequence>
<dbReference type="Pfam" id="PF02308">
    <property type="entry name" value="MgtC"/>
    <property type="match status" value="1"/>
</dbReference>